<dbReference type="PANTHER" id="PTHR34883:SF15">
    <property type="entry name" value="EXTRACELLULAR SERINE-RICH PROTEIN"/>
    <property type="match status" value="1"/>
</dbReference>
<accession>W2SCA5</accession>
<dbReference type="GeneID" id="19976835"/>
<dbReference type="Proteomes" id="UP000030752">
    <property type="component" value="Unassembled WGS sequence"/>
</dbReference>
<dbReference type="CDD" id="cd00920">
    <property type="entry name" value="Cupredoxin"/>
    <property type="match status" value="1"/>
</dbReference>
<dbReference type="InParanoid" id="W2SCA5"/>
<dbReference type="PANTHER" id="PTHR34883">
    <property type="entry name" value="SERINE-RICH PROTEIN, PUTATIVE-RELATED-RELATED"/>
    <property type="match status" value="1"/>
</dbReference>
<evidence type="ECO:0000313" key="3">
    <source>
        <dbReference type="EMBL" id="ETN45663.1"/>
    </source>
</evidence>
<dbReference type="InterPro" id="IPR052953">
    <property type="entry name" value="Ser-rich/MCO-related"/>
</dbReference>
<dbReference type="VEuPathDB" id="FungiDB:HMPREF1541_09496"/>
<dbReference type="AlphaFoldDB" id="W2SCA5"/>
<feature type="chain" id="PRO_5004824475" description="Phytocyanin domain-containing protein" evidence="2">
    <location>
        <begin position="18"/>
        <end position="216"/>
    </location>
</feature>
<dbReference type="OrthoDB" id="2331100at2759"/>
<proteinExistence type="predicted"/>
<dbReference type="EMBL" id="KB822712">
    <property type="protein sequence ID" value="ETN45663.1"/>
    <property type="molecule type" value="Genomic_DNA"/>
</dbReference>
<name>W2SCA5_CYPE1</name>
<keyword evidence="2" id="KW-0732">Signal</keyword>
<dbReference type="InterPro" id="IPR008972">
    <property type="entry name" value="Cupredoxin"/>
</dbReference>
<evidence type="ECO:0000313" key="4">
    <source>
        <dbReference type="Proteomes" id="UP000030752"/>
    </source>
</evidence>
<organism evidence="3 4">
    <name type="scientific">Cyphellophora europaea (strain CBS 101466)</name>
    <name type="common">Phialophora europaea</name>
    <dbReference type="NCBI Taxonomy" id="1220924"/>
    <lineage>
        <taxon>Eukaryota</taxon>
        <taxon>Fungi</taxon>
        <taxon>Dikarya</taxon>
        <taxon>Ascomycota</taxon>
        <taxon>Pezizomycotina</taxon>
        <taxon>Eurotiomycetes</taxon>
        <taxon>Chaetothyriomycetidae</taxon>
        <taxon>Chaetothyriales</taxon>
        <taxon>Cyphellophoraceae</taxon>
        <taxon>Cyphellophora</taxon>
    </lineage>
</organism>
<sequence length="216" mass="22301">MRSFILAAATFAVIAYADDSSSTSTSSTATTGTPATYTHEVKVGSNGLNFDPDALTASPGDLINFHFYASNHSVAQSSFDKPCQPIDGSSGIFTGFFTASGKDEASQMFSMRLNGTDPMWLYCSSGEHCKGGQSMVINSVSGSDQTLKQYKENAKKADVKSPDAVNGGVVHDKPTSSSTSVSASASETRKSAANNSAGPASNVALILAAAGLMLLL</sequence>
<dbReference type="eggNOG" id="ENOG502S40X">
    <property type="taxonomic scope" value="Eukaryota"/>
</dbReference>
<feature type="signal peptide" evidence="2">
    <location>
        <begin position="1"/>
        <end position="17"/>
    </location>
</feature>
<reference evidence="3 4" key="1">
    <citation type="submission" date="2013-03" db="EMBL/GenBank/DDBJ databases">
        <title>The Genome Sequence of Phialophora europaea CBS 101466.</title>
        <authorList>
            <consortium name="The Broad Institute Genomics Platform"/>
            <person name="Cuomo C."/>
            <person name="de Hoog S."/>
            <person name="Gorbushina A."/>
            <person name="Walker B."/>
            <person name="Young S.K."/>
            <person name="Zeng Q."/>
            <person name="Gargeya S."/>
            <person name="Fitzgerald M."/>
            <person name="Haas B."/>
            <person name="Abouelleil A."/>
            <person name="Allen A.W."/>
            <person name="Alvarado L."/>
            <person name="Arachchi H.M."/>
            <person name="Berlin A.M."/>
            <person name="Chapman S.B."/>
            <person name="Gainer-Dewar J."/>
            <person name="Goldberg J."/>
            <person name="Griggs A."/>
            <person name="Gujja S."/>
            <person name="Hansen M."/>
            <person name="Howarth C."/>
            <person name="Imamovic A."/>
            <person name="Ireland A."/>
            <person name="Larimer J."/>
            <person name="McCowan C."/>
            <person name="Murphy C."/>
            <person name="Pearson M."/>
            <person name="Poon T.W."/>
            <person name="Priest M."/>
            <person name="Roberts A."/>
            <person name="Saif S."/>
            <person name="Shea T."/>
            <person name="Sisk P."/>
            <person name="Sykes S."/>
            <person name="Wortman J."/>
            <person name="Nusbaum C."/>
            <person name="Birren B."/>
        </authorList>
    </citation>
    <scope>NUCLEOTIDE SEQUENCE [LARGE SCALE GENOMIC DNA]</scope>
    <source>
        <strain evidence="3 4">CBS 101466</strain>
    </source>
</reference>
<feature type="region of interest" description="Disordered" evidence="1">
    <location>
        <begin position="153"/>
        <end position="197"/>
    </location>
</feature>
<feature type="compositionally biased region" description="Low complexity" evidence="1">
    <location>
        <begin position="175"/>
        <end position="197"/>
    </location>
</feature>
<keyword evidence="4" id="KW-1185">Reference proteome</keyword>
<evidence type="ECO:0000256" key="1">
    <source>
        <dbReference type="SAM" id="MobiDB-lite"/>
    </source>
</evidence>
<evidence type="ECO:0000256" key="2">
    <source>
        <dbReference type="SAM" id="SignalP"/>
    </source>
</evidence>
<dbReference type="SUPFAM" id="SSF49503">
    <property type="entry name" value="Cupredoxins"/>
    <property type="match status" value="1"/>
</dbReference>
<dbReference type="HOGENOM" id="CLU_053381_4_2_1"/>
<dbReference type="Gene3D" id="2.60.40.420">
    <property type="entry name" value="Cupredoxins - blue copper proteins"/>
    <property type="match status" value="1"/>
</dbReference>
<protein>
    <recommendedName>
        <fullName evidence="5">Phytocyanin domain-containing protein</fullName>
    </recommendedName>
</protein>
<dbReference type="STRING" id="1220924.W2SCA5"/>
<evidence type="ECO:0008006" key="5">
    <source>
        <dbReference type="Google" id="ProtNLM"/>
    </source>
</evidence>
<dbReference type="RefSeq" id="XP_008712391.1">
    <property type="nucleotide sequence ID" value="XM_008714169.1"/>
</dbReference>
<gene>
    <name evidence="3" type="ORF">HMPREF1541_09496</name>
</gene>